<dbReference type="GO" id="GO:0008033">
    <property type="term" value="P:tRNA processing"/>
    <property type="evidence" value="ECO:0007669"/>
    <property type="project" value="UniProtKB-KW"/>
</dbReference>
<feature type="domain" description="CMP/dCMP-type deaminase" evidence="3">
    <location>
        <begin position="176"/>
        <end position="339"/>
    </location>
</feature>
<dbReference type="PROSITE" id="PS51747">
    <property type="entry name" value="CYT_DCMP_DEAMINASES_2"/>
    <property type="match status" value="1"/>
</dbReference>
<dbReference type="PANTHER" id="PTHR11079">
    <property type="entry name" value="CYTOSINE DEAMINASE FAMILY MEMBER"/>
    <property type="match status" value="1"/>
</dbReference>
<dbReference type="KEGG" id="apln:108737025"/>
<dbReference type="RefSeq" id="XP_018325172.1">
    <property type="nucleotide sequence ID" value="XM_018469670.1"/>
</dbReference>
<dbReference type="InterPro" id="IPR002125">
    <property type="entry name" value="CMP_dCMP_dom"/>
</dbReference>
<dbReference type="SUPFAM" id="SSF53927">
    <property type="entry name" value="Cytidine deaminase-like"/>
    <property type="match status" value="1"/>
</dbReference>
<dbReference type="InParanoid" id="A0A1W4WYM7"/>
<dbReference type="GO" id="GO:0005737">
    <property type="term" value="C:cytoplasm"/>
    <property type="evidence" value="ECO:0007669"/>
    <property type="project" value="TreeGrafter"/>
</dbReference>
<dbReference type="FunCoup" id="A0A1W4WYM7">
    <property type="interactions" value="630"/>
</dbReference>
<organism evidence="4 5">
    <name type="scientific">Agrilus planipennis</name>
    <name type="common">Emerald ash borer</name>
    <name type="synonym">Agrilus marcopoli</name>
    <dbReference type="NCBI Taxonomy" id="224129"/>
    <lineage>
        <taxon>Eukaryota</taxon>
        <taxon>Metazoa</taxon>
        <taxon>Ecdysozoa</taxon>
        <taxon>Arthropoda</taxon>
        <taxon>Hexapoda</taxon>
        <taxon>Insecta</taxon>
        <taxon>Pterygota</taxon>
        <taxon>Neoptera</taxon>
        <taxon>Endopterygota</taxon>
        <taxon>Coleoptera</taxon>
        <taxon>Polyphaga</taxon>
        <taxon>Elateriformia</taxon>
        <taxon>Buprestoidea</taxon>
        <taxon>Buprestidae</taxon>
        <taxon>Agrilinae</taxon>
        <taxon>Agrilus</taxon>
    </lineage>
</organism>
<dbReference type="GO" id="GO:0052717">
    <property type="term" value="F:tRNA-specific adenosine-34 deaminase activity"/>
    <property type="evidence" value="ECO:0007669"/>
    <property type="project" value="TreeGrafter"/>
</dbReference>
<dbReference type="AlphaFoldDB" id="A0A1W4WYM7"/>
<dbReference type="Gene3D" id="3.40.140.10">
    <property type="entry name" value="Cytidine Deaminase, domain 2"/>
    <property type="match status" value="1"/>
</dbReference>
<dbReference type="GO" id="GO:0005634">
    <property type="term" value="C:nucleus"/>
    <property type="evidence" value="ECO:0007669"/>
    <property type="project" value="TreeGrafter"/>
</dbReference>
<name>A0A1W4WYM7_AGRPL</name>
<sequence>MKKEITFLKKKKHHVKEMNIPSKRRKITQQITVENNSHVFLYPILPYDFLKDLLMTEVVVGEVCDLKSISNIVVELNNNLPISELAHLKRVKGRNILLFPLSMCMNVTEVRSYLMKKNVNVSYFKDVFKVIAVPATSPKTREQYNKVKTIWPCNFHKNDYLEKIITNTIFSQQQLSCHKTYMQIAIDAAYLANSSLRVGAVVVDPNVNCVVAIGYGNDNENPCKHAVMIAIDNVAKTQEGGAWTTKTDDRETKNVTEDKNTQGIPTILLNNLRNKYSDIIFGIPKSSSKIDASESYLCTDYCLYVTQEPCLMCGMALIHSRIKRVFFGCKNSKGSLESLCQIQNVKELNHHFEAFGGLLIDECKALFG</sequence>
<keyword evidence="4" id="KW-1185">Reference proteome</keyword>
<dbReference type="PANTHER" id="PTHR11079:SF156">
    <property type="entry name" value="INACTIVE TRNA-SPECIFIC ADENOSINE DEAMINASE-LIKE PROTEIN 3-RELATED"/>
    <property type="match status" value="1"/>
</dbReference>
<accession>A0A1W4WYM7</accession>
<protein>
    <submittedName>
        <fullName evidence="5">Probable inactive tRNA-specific adenosine deaminase-like protein 3</fullName>
    </submittedName>
</protein>
<keyword evidence="1" id="KW-0819">tRNA processing</keyword>
<gene>
    <name evidence="5" type="primary">LOC108737025</name>
</gene>
<evidence type="ECO:0000313" key="4">
    <source>
        <dbReference type="Proteomes" id="UP000192223"/>
    </source>
</evidence>
<proteinExistence type="inferred from homology"/>
<dbReference type="GeneID" id="108737025"/>
<comment type="similarity">
    <text evidence="2">Belongs to the cytidine and deoxycytidylate deaminase family. ADAT3 subfamily.</text>
</comment>
<evidence type="ECO:0000256" key="1">
    <source>
        <dbReference type="ARBA" id="ARBA00022694"/>
    </source>
</evidence>
<dbReference type="STRING" id="224129.A0A1W4WYM7"/>
<dbReference type="InterPro" id="IPR016193">
    <property type="entry name" value="Cytidine_deaminase-like"/>
</dbReference>
<dbReference type="Pfam" id="PF00383">
    <property type="entry name" value="dCMP_cyt_deam_1"/>
    <property type="match status" value="1"/>
</dbReference>
<evidence type="ECO:0000313" key="5">
    <source>
        <dbReference type="RefSeq" id="XP_018325172.1"/>
    </source>
</evidence>
<evidence type="ECO:0000259" key="3">
    <source>
        <dbReference type="PROSITE" id="PS51747"/>
    </source>
</evidence>
<dbReference type="OrthoDB" id="3180714at2759"/>
<evidence type="ECO:0000256" key="2">
    <source>
        <dbReference type="ARBA" id="ARBA00038160"/>
    </source>
</evidence>
<dbReference type="CDD" id="cd01285">
    <property type="entry name" value="nucleoside_deaminase"/>
    <property type="match status" value="1"/>
</dbReference>
<dbReference type="Proteomes" id="UP000192223">
    <property type="component" value="Unplaced"/>
</dbReference>
<reference evidence="5" key="1">
    <citation type="submission" date="2025-08" db="UniProtKB">
        <authorList>
            <consortium name="RefSeq"/>
        </authorList>
    </citation>
    <scope>IDENTIFICATION</scope>
    <source>
        <tissue evidence="5">Entire body</tissue>
    </source>
</reference>